<keyword evidence="2" id="KW-1185">Reference proteome</keyword>
<dbReference type="AlphaFoldDB" id="A0AAE0T8F3"/>
<gene>
    <name evidence="1" type="ORF">CHS0354_033959</name>
</gene>
<reference evidence="1" key="3">
    <citation type="submission" date="2023-05" db="EMBL/GenBank/DDBJ databases">
        <authorList>
            <person name="Smith C.H."/>
        </authorList>
    </citation>
    <scope>NUCLEOTIDE SEQUENCE</scope>
    <source>
        <strain evidence="1">CHS0354</strain>
        <tissue evidence="1">Mantle</tissue>
    </source>
</reference>
<name>A0AAE0T8F3_9BIVA</name>
<organism evidence="1 2">
    <name type="scientific">Potamilus streckersoni</name>
    <dbReference type="NCBI Taxonomy" id="2493646"/>
    <lineage>
        <taxon>Eukaryota</taxon>
        <taxon>Metazoa</taxon>
        <taxon>Spiralia</taxon>
        <taxon>Lophotrochozoa</taxon>
        <taxon>Mollusca</taxon>
        <taxon>Bivalvia</taxon>
        <taxon>Autobranchia</taxon>
        <taxon>Heteroconchia</taxon>
        <taxon>Palaeoheterodonta</taxon>
        <taxon>Unionida</taxon>
        <taxon>Unionoidea</taxon>
        <taxon>Unionidae</taxon>
        <taxon>Ambleminae</taxon>
        <taxon>Lampsilini</taxon>
        <taxon>Potamilus</taxon>
    </lineage>
</organism>
<sequence length="75" mass="8964">MNNEANMSRQEFWLISRKECNLKTSRKEWDSEIALISLVFKLPWVQFSVVYDIYSRSNVLDGANIDKFYQNLQLE</sequence>
<evidence type="ECO:0000313" key="1">
    <source>
        <dbReference type="EMBL" id="KAK3605757.1"/>
    </source>
</evidence>
<reference evidence="1" key="1">
    <citation type="journal article" date="2021" name="Genome Biol. Evol.">
        <title>A High-Quality Reference Genome for a Parasitic Bivalve with Doubly Uniparental Inheritance (Bivalvia: Unionida).</title>
        <authorList>
            <person name="Smith C.H."/>
        </authorList>
    </citation>
    <scope>NUCLEOTIDE SEQUENCE</scope>
    <source>
        <strain evidence="1">CHS0354</strain>
    </source>
</reference>
<proteinExistence type="predicted"/>
<dbReference type="Proteomes" id="UP001195483">
    <property type="component" value="Unassembled WGS sequence"/>
</dbReference>
<reference evidence="1" key="2">
    <citation type="journal article" date="2021" name="Genome Biol. Evol.">
        <title>Developing a high-quality reference genome for a parasitic bivalve with doubly uniparental inheritance (Bivalvia: Unionida).</title>
        <authorList>
            <person name="Smith C.H."/>
        </authorList>
    </citation>
    <scope>NUCLEOTIDE SEQUENCE</scope>
    <source>
        <strain evidence="1">CHS0354</strain>
        <tissue evidence="1">Mantle</tissue>
    </source>
</reference>
<accession>A0AAE0T8F3</accession>
<dbReference type="EMBL" id="JAEAOA010001978">
    <property type="protein sequence ID" value="KAK3605757.1"/>
    <property type="molecule type" value="Genomic_DNA"/>
</dbReference>
<protein>
    <submittedName>
        <fullName evidence="1">Uncharacterized protein</fullName>
    </submittedName>
</protein>
<evidence type="ECO:0000313" key="2">
    <source>
        <dbReference type="Proteomes" id="UP001195483"/>
    </source>
</evidence>
<comment type="caution">
    <text evidence="1">The sequence shown here is derived from an EMBL/GenBank/DDBJ whole genome shotgun (WGS) entry which is preliminary data.</text>
</comment>